<evidence type="ECO:0000313" key="2">
    <source>
        <dbReference type="Proteomes" id="UP001056120"/>
    </source>
</evidence>
<accession>A0ACB9FYW1</accession>
<name>A0ACB9FYW1_9ASTR</name>
<sequence>MSRGTVMSLECDESPDEGNPDEGDCNEPKSHSSLTCYSSLTCDSSSSSSTWVHRCLRADLERTLGSSKRSSYLLKCRKN</sequence>
<reference evidence="1 2" key="2">
    <citation type="journal article" date="2022" name="Mol. Ecol. Resour.">
        <title>The genomes of chicory, endive, great burdock and yacon provide insights into Asteraceae paleo-polyploidization history and plant inulin production.</title>
        <authorList>
            <person name="Fan W."/>
            <person name="Wang S."/>
            <person name="Wang H."/>
            <person name="Wang A."/>
            <person name="Jiang F."/>
            <person name="Liu H."/>
            <person name="Zhao H."/>
            <person name="Xu D."/>
            <person name="Zhang Y."/>
        </authorList>
    </citation>
    <scope>NUCLEOTIDE SEQUENCE [LARGE SCALE GENOMIC DNA]</scope>
    <source>
        <strain evidence="2">cv. Yunnan</strain>
        <tissue evidence="1">Leaves</tissue>
    </source>
</reference>
<reference evidence="2" key="1">
    <citation type="journal article" date="2022" name="Mol. Ecol. Resour.">
        <title>The genomes of chicory, endive, great burdock and yacon provide insights into Asteraceae palaeo-polyploidization history and plant inulin production.</title>
        <authorList>
            <person name="Fan W."/>
            <person name="Wang S."/>
            <person name="Wang H."/>
            <person name="Wang A."/>
            <person name="Jiang F."/>
            <person name="Liu H."/>
            <person name="Zhao H."/>
            <person name="Xu D."/>
            <person name="Zhang Y."/>
        </authorList>
    </citation>
    <scope>NUCLEOTIDE SEQUENCE [LARGE SCALE GENOMIC DNA]</scope>
    <source>
        <strain evidence="2">cv. Yunnan</strain>
    </source>
</reference>
<gene>
    <name evidence="1" type="ORF">L1987_45758</name>
</gene>
<comment type="caution">
    <text evidence="1">The sequence shown here is derived from an EMBL/GenBank/DDBJ whole genome shotgun (WGS) entry which is preliminary data.</text>
</comment>
<keyword evidence="2" id="KW-1185">Reference proteome</keyword>
<evidence type="ECO:0000313" key="1">
    <source>
        <dbReference type="EMBL" id="KAI3775998.1"/>
    </source>
</evidence>
<dbReference type="EMBL" id="CM042032">
    <property type="protein sequence ID" value="KAI3775998.1"/>
    <property type="molecule type" value="Genomic_DNA"/>
</dbReference>
<protein>
    <submittedName>
        <fullName evidence="1">Uncharacterized protein</fullName>
    </submittedName>
</protein>
<organism evidence="1 2">
    <name type="scientific">Smallanthus sonchifolius</name>
    <dbReference type="NCBI Taxonomy" id="185202"/>
    <lineage>
        <taxon>Eukaryota</taxon>
        <taxon>Viridiplantae</taxon>
        <taxon>Streptophyta</taxon>
        <taxon>Embryophyta</taxon>
        <taxon>Tracheophyta</taxon>
        <taxon>Spermatophyta</taxon>
        <taxon>Magnoliopsida</taxon>
        <taxon>eudicotyledons</taxon>
        <taxon>Gunneridae</taxon>
        <taxon>Pentapetalae</taxon>
        <taxon>asterids</taxon>
        <taxon>campanulids</taxon>
        <taxon>Asterales</taxon>
        <taxon>Asteraceae</taxon>
        <taxon>Asteroideae</taxon>
        <taxon>Heliantheae alliance</taxon>
        <taxon>Millerieae</taxon>
        <taxon>Smallanthus</taxon>
    </lineage>
</organism>
<proteinExistence type="predicted"/>
<dbReference type="Proteomes" id="UP001056120">
    <property type="component" value="Linkage Group LG15"/>
</dbReference>